<feature type="region of interest" description="Disordered" evidence="7">
    <location>
        <begin position="40"/>
        <end position="91"/>
    </location>
</feature>
<sequence>MKGCERPEDLLGDGGLMKDLKKAPTQRLLGAELTERLGCERDAETPSVQANRRNGTSRKTLKGEDGSFANEVPRDRDGSFEPGLIAKGCRI</sequence>
<dbReference type="EMBL" id="JAOVQO010000013">
    <property type="protein sequence ID" value="MCU9849247.1"/>
    <property type="molecule type" value="Genomic_DNA"/>
</dbReference>
<evidence type="ECO:0000256" key="7">
    <source>
        <dbReference type="SAM" id="MobiDB-lite"/>
    </source>
</evidence>
<accession>A0ABT2X8D7</accession>
<keyword evidence="6" id="KW-0814">Transposable element</keyword>
<comment type="caution">
    <text evidence="8">The sequence shown here is derived from an EMBL/GenBank/DDBJ whole genome shotgun (WGS) entry which is preliminary data.</text>
</comment>
<comment type="function">
    <text evidence="1 6">Required for the transposition of the insertion element.</text>
</comment>
<name>A0ABT2X8D7_9RHOB</name>
<dbReference type="PANTHER" id="PTHR33217:SF5">
    <property type="entry name" value="MUTATOR FAMILY TRANSPOSASE"/>
    <property type="match status" value="1"/>
</dbReference>
<evidence type="ECO:0000256" key="5">
    <source>
        <dbReference type="ARBA" id="ARBA00023172"/>
    </source>
</evidence>
<evidence type="ECO:0000313" key="8">
    <source>
        <dbReference type="EMBL" id="MCU9849247.1"/>
    </source>
</evidence>
<comment type="similarity">
    <text evidence="2 6">Belongs to the transposase mutator family.</text>
</comment>
<evidence type="ECO:0000256" key="3">
    <source>
        <dbReference type="ARBA" id="ARBA00022578"/>
    </source>
</evidence>
<protein>
    <recommendedName>
        <fullName evidence="6">Mutator family transposase</fullName>
    </recommendedName>
</protein>
<keyword evidence="3 6" id="KW-0815">Transposition</keyword>
<dbReference type="Pfam" id="PF00872">
    <property type="entry name" value="Transposase_mut"/>
    <property type="match status" value="1"/>
</dbReference>
<reference evidence="8 9" key="1">
    <citation type="submission" date="2022-10" db="EMBL/GenBank/DDBJ databases">
        <title>Defluviimonas sp. nov., isolated from ocean surface sediments.</title>
        <authorList>
            <person name="He W."/>
            <person name="Wang L."/>
            <person name="Zhang D.-F."/>
        </authorList>
    </citation>
    <scope>NUCLEOTIDE SEQUENCE [LARGE SCALE GENOMIC DNA]</scope>
    <source>
        <strain evidence="8 9">WL0024</strain>
    </source>
</reference>
<evidence type="ECO:0000313" key="9">
    <source>
        <dbReference type="Proteomes" id="UP001209535"/>
    </source>
</evidence>
<evidence type="ECO:0000256" key="4">
    <source>
        <dbReference type="ARBA" id="ARBA00023125"/>
    </source>
</evidence>
<dbReference type="Proteomes" id="UP001209535">
    <property type="component" value="Unassembled WGS sequence"/>
</dbReference>
<feature type="region of interest" description="Disordered" evidence="7">
    <location>
        <begin position="1"/>
        <end position="20"/>
    </location>
</feature>
<organism evidence="8 9">
    <name type="scientific">Albidovulum salinarum</name>
    <dbReference type="NCBI Taxonomy" id="2984153"/>
    <lineage>
        <taxon>Bacteria</taxon>
        <taxon>Pseudomonadati</taxon>
        <taxon>Pseudomonadota</taxon>
        <taxon>Alphaproteobacteria</taxon>
        <taxon>Rhodobacterales</taxon>
        <taxon>Paracoccaceae</taxon>
        <taxon>Albidovulum</taxon>
    </lineage>
</organism>
<evidence type="ECO:0000256" key="1">
    <source>
        <dbReference type="ARBA" id="ARBA00002190"/>
    </source>
</evidence>
<proteinExistence type="inferred from homology"/>
<dbReference type="InterPro" id="IPR001207">
    <property type="entry name" value="Transposase_mutator"/>
</dbReference>
<evidence type="ECO:0000256" key="6">
    <source>
        <dbReference type="RuleBase" id="RU365089"/>
    </source>
</evidence>
<evidence type="ECO:0000256" key="2">
    <source>
        <dbReference type="ARBA" id="ARBA00010961"/>
    </source>
</evidence>
<dbReference type="PANTHER" id="PTHR33217">
    <property type="entry name" value="TRANSPOSASE FOR INSERTION SEQUENCE ELEMENT IS1081"/>
    <property type="match status" value="1"/>
</dbReference>
<keyword evidence="5 6" id="KW-0233">DNA recombination</keyword>
<keyword evidence="4 6" id="KW-0238">DNA-binding</keyword>
<keyword evidence="9" id="KW-1185">Reference proteome</keyword>
<gene>
    <name evidence="8" type="ORF">OEZ60_14680</name>
</gene>